<dbReference type="PANTHER" id="PTHR43394:SF1">
    <property type="entry name" value="ATP-BINDING CASSETTE SUB-FAMILY B MEMBER 10, MITOCHONDRIAL"/>
    <property type="match status" value="1"/>
</dbReference>
<evidence type="ECO:0000313" key="12">
    <source>
        <dbReference type="Proteomes" id="UP000000529"/>
    </source>
</evidence>
<reference evidence="11 12" key="1">
    <citation type="journal article" date="2004" name="Science">
        <title>Illuminating the evolutionary history of chlamydiae.</title>
        <authorList>
            <person name="Horn M."/>
            <person name="Collingro A."/>
            <person name="Schmitz-Esser S."/>
            <person name="Beier C.L."/>
            <person name="Purkhold U."/>
            <person name="Fartmann B."/>
            <person name="Brandt P."/>
            <person name="Nyakatura G.J."/>
            <person name="Droege M."/>
            <person name="Frishman D."/>
            <person name="Rattei T."/>
            <person name="Mewes H."/>
            <person name="Wagner M."/>
        </authorList>
    </citation>
    <scope>NUCLEOTIDE SEQUENCE [LARGE SCALE GENOMIC DNA]</scope>
    <source>
        <strain evidence="11 12">UWE25</strain>
    </source>
</reference>
<keyword evidence="3 8" id="KW-0812">Transmembrane</keyword>
<keyword evidence="5" id="KW-0067">ATP-binding</keyword>
<keyword evidence="6 8" id="KW-1133">Transmembrane helix</keyword>
<dbReference type="InterPro" id="IPR003439">
    <property type="entry name" value="ABC_transporter-like_ATP-bd"/>
</dbReference>
<dbReference type="InterPro" id="IPR036640">
    <property type="entry name" value="ABC1_TM_sf"/>
</dbReference>
<dbReference type="EMBL" id="BX908798">
    <property type="protein sequence ID" value="CAF24057.1"/>
    <property type="molecule type" value="Genomic_DNA"/>
</dbReference>
<dbReference type="AlphaFoldDB" id="Q6MBJ2"/>
<evidence type="ECO:0000256" key="4">
    <source>
        <dbReference type="ARBA" id="ARBA00022741"/>
    </source>
</evidence>
<comment type="subcellular location">
    <subcellularLocation>
        <location evidence="1">Cell membrane</location>
        <topology evidence="1">Multi-pass membrane protein</topology>
    </subcellularLocation>
</comment>
<dbReference type="PROSITE" id="PS50929">
    <property type="entry name" value="ABC_TM1F"/>
    <property type="match status" value="1"/>
</dbReference>
<dbReference type="eggNOG" id="COG1132">
    <property type="taxonomic scope" value="Bacteria"/>
</dbReference>
<evidence type="ECO:0000256" key="5">
    <source>
        <dbReference type="ARBA" id="ARBA00022840"/>
    </source>
</evidence>
<dbReference type="InterPro" id="IPR003593">
    <property type="entry name" value="AAA+_ATPase"/>
</dbReference>
<dbReference type="KEGG" id="pcu:PC_RS06415"/>
<dbReference type="Pfam" id="PF00664">
    <property type="entry name" value="ABC_membrane"/>
    <property type="match status" value="1"/>
</dbReference>
<evidence type="ECO:0008006" key="13">
    <source>
        <dbReference type="Google" id="ProtNLM"/>
    </source>
</evidence>
<feature type="transmembrane region" description="Helical" evidence="8">
    <location>
        <begin position="256"/>
        <end position="276"/>
    </location>
</feature>
<feature type="transmembrane region" description="Helical" evidence="8">
    <location>
        <begin position="288"/>
        <end position="307"/>
    </location>
</feature>
<evidence type="ECO:0000256" key="6">
    <source>
        <dbReference type="ARBA" id="ARBA00022989"/>
    </source>
</evidence>
<keyword evidence="7 8" id="KW-0472">Membrane</keyword>
<dbReference type="RefSeq" id="WP_011175882.1">
    <property type="nucleotide sequence ID" value="NC_005861.2"/>
</dbReference>
<dbReference type="Proteomes" id="UP000000529">
    <property type="component" value="Chromosome"/>
</dbReference>
<dbReference type="FunFam" id="3.40.50.300:FF:000287">
    <property type="entry name" value="Multidrug ABC transporter ATP-binding protein"/>
    <property type="match status" value="1"/>
</dbReference>
<sequence>MPQATLPKTFPAFFWFFLKKQWKWLLFAQIFSFAWSLDHTLWPYVIMTLIDTITNFAGPQAEVWHALAKPIIMGISLWLGVEISFRLAGFIIAYIVPKIEADIRMSMFQYVMHHSHQYFSSHMAGSIANKIADLPQSLTRLLTLIVQLFLPACLALMISTTMFAFINPFFALILISWVIIHMGICLAFSKKCDDYSNTHAESRTLLSGKIIDSLSNNANIRLFSRSQFEASYLSFFQEDELNKHWRSLFYMEKMKIALGIACFLGACIALNWYMLYSWQQGELSAGEVVFIFNTTWNITIMAWLAGLELPQVFKEIGICKQALTVIQDTHDIIDSPFAEQLTIHQGKIIFDNVTFRYQKQQSLFQNMNITIEAGQKVGLVGFSGSGKTTFINLILRNYDIESGRILIDNQDISKVTQTSLREQISIIPQDPTLFHRSLIDNIRYARPDATDEEVIEASKQAHCHEFILKLPDKYQTLVGERGSKLSGGQRQRIAIARAILKNAPILILDEATSALDSVTERNIQEGLEFLMKDHTSLVIAHRLSTLSGMDRILVFKEGKIIEDGTHEELIQADQHYANMWEMQVGGFLIDNYDELEDEESEIDSSVY</sequence>
<evidence type="ECO:0000256" key="3">
    <source>
        <dbReference type="ARBA" id="ARBA00022692"/>
    </source>
</evidence>
<dbReference type="GO" id="GO:0005524">
    <property type="term" value="F:ATP binding"/>
    <property type="evidence" value="ECO:0007669"/>
    <property type="project" value="UniProtKB-KW"/>
</dbReference>
<dbReference type="InterPro" id="IPR027417">
    <property type="entry name" value="P-loop_NTPase"/>
</dbReference>
<feature type="domain" description="ABC transporter" evidence="9">
    <location>
        <begin position="348"/>
        <end position="582"/>
    </location>
</feature>
<keyword evidence="2" id="KW-0813">Transport</keyword>
<dbReference type="InterPro" id="IPR011527">
    <property type="entry name" value="ABC1_TM_dom"/>
</dbReference>
<dbReference type="SUPFAM" id="SSF90123">
    <property type="entry name" value="ABC transporter transmembrane region"/>
    <property type="match status" value="1"/>
</dbReference>
<evidence type="ECO:0000256" key="2">
    <source>
        <dbReference type="ARBA" id="ARBA00022448"/>
    </source>
</evidence>
<gene>
    <name evidence="11" type="ORF">PC_RS06415</name>
</gene>
<dbReference type="PROSITE" id="PS00211">
    <property type="entry name" value="ABC_TRANSPORTER_1"/>
    <property type="match status" value="1"/>
</dbReference>
<evidence type="ECO:0000259" key="10">
    <source>
        <dbReference type="PROSITE" id="PS50929"/>
    </source>
</evidence>
<dbReference type="Gene3D" id="3.40.50.300">
    <property type="entry name" value="P-loop containing nucleotide triphosphate hydrolases"/>
    <property type="match status" value="1"/>
</dbReference>
<keyword evidence="12" id="KW-1185">Reference proteome</keyword>
<dbReference type="GO" id="GO:0005886">
    <property type="term" value="C:plasma membrane"/>
    <property type="evidence" value="ECO:0007669"/>
    <property type="project" value="UniProtKB-SubCell"/>
</dbReference>
<protein>
    <recommendedName>
        <fullName evidence="13">ABC transporter ATP-binding protein</fullName>
    </recommendedName>
</protein>
<dbReference type="HOGENOM" id="CLU_000604_84_5_0"/>
<evidence type="ECO:0000256" key="8">
    <source>
        <dbReference type="SAM" id="Phobius"/>
    </source>
</evidence>
<feature type="transmembrane region" description="Helical" evidence="8">
    <location>
        <begin position="141"/>
        <end position="163"/>
    </location>
</feature>
<dbReference type="Gene3D" id="1.20.1560.10">
    <property type="entry name" value="ABC transporter type 1, transmembrane domain"/>
    <property type="match status" value="1"/>
</dbReference>
<dbReference type="InterPro" id="IPR017871">
    <property type="entry name" value="ABC_transporter-like_CS"/>
</dbReference>
<feature type="transmembrane region" description="Helical" evidence="8">
    <location>
        <begin position="24"/>
        <end position="50"/>
    </location>
</feature>
<dbReference type="PROSITE" id="PS50893">
    <property type="entry name" value="ABC_TRANSPORTER_2"/>
    <property type="match status" value="1"/>
</dbReference>
<dbReference type="Pfam" id="PF00005">
    <property type="entry name" value="ABC_tran"/>
    <property type="match status" value="1"/>
</dbReference>
<dbReference type="InterPro" id="IPR039421">
    <property type="entry name" value="Type_1_exporter"/>
</dbReference>
<accession>Q6MBJ2</accession>
<evidence type="ECO:0000256" key="1">
    <source>
        <dbReference type="ARBA" id="ARBA00004651"/>
    </source>
</evidence>
<dbReference type="OrthoDB" id="9771903at2"/>
<dbReference type="GO" id="GO:0016887">
    <property type="term" value="F:ATP hydrolysis activity"/>
    <property type="evidence" value="ECO:0007669"/>
    <property type="project" value="InterPro"/>
</dbReference>
<organism evidence="11 12">
    <name type="scientific">Protochlamydia amoebophila (strain UWE25)</name>
    <dbReference type="NCBI Taxonomy" id="264201"/>
    <lineage>
        <taxon>Bacteria</taxon>
        <taxon>Pseudomonadati</taxon>
        <taxon>Chlamydiota</taxon>
        <taxon>Chlamydiia</taxon>
        <taxon>Parachlamydiales</taxon>
        <taxon>Parachlamydiaceae</taxon>
        <taxon>Candidatus Protochlamydia</taxon>
    </lineage>
</organism>
<evidence type="ECO:0000313" key="11">
    <source>
        <dbReference type="EMBL" id="CAF24057.1"/>
    </source>
</evidence>
<dbReference type="GO" id="GO:0015421">
    <property type="term" value="F:ABC-type oligopeptide transporter activity"/>
    <property type="evidence" value="ECO:0007669"/>
    <property type="project" value="TreeGrafter"/>
</dbReference>
<dbReference type="PANTHER" id="PTHR43394">
    <property type="entry name" value="ATP-DEPENDENT PERMEASE MDL1, MITOCHONDRIAL"/>
    <property type="match status" value="1"/>
</dbReference>
<feature type="transmembrane region" description="Helical" evidence="8">
    <location>
        <begin position="169"/>
        <end position="188"/>
    </location>
</feature>
<feature type="transmembrane region" description="Helical" evidence="8">
    <location>
        <begin position="70"/>
        <end position="96"/>
    </location>
</feature>
<evidence type="ECO:0000259" key="9">
    <source>
        <dbReference type="PROSITE" id="PS50893"/>
    </source>
</evidence>
<name>Q6MBJ2_PARUW</name>
<evidence type="ECO:0000256" key="7">
    <source>
        <dbReference type="ARBA" id="ARBA00023136"/>
    </source>
</evidence>
<keyword evidence="4" id="KW-0547">Nucleotide-binding</keyword>
<dbReference type="SMART" id="SM00382">
    <property type="entry name" value="AAA"/>
    <property type="match status" value="1"/>
</dbReference>
<dbReference type="SUPFAM" id="SSF52540">
    <property type="entry name" value="P-loop containing nucleoside triphosphate hydrolases"/>
    <property type="match status" value="1"/>
</dbReference>
<dbReference type="STRING" id="264201.pc1333"/>
<feature type="domain" description="ABC transmembrane type-1" evidence="10">
    <location>
        <begin position="43"/>
        <end position="299"/>
    </location>
</feature>
<proteinExistence type="predicted"/>